<dbReference type="PROSITE" id="PS50297">
    <property type="entry name" value="ANK_REP_REGION"/>
    <property type="match status" value="2"/>
</dbReference>
<protein>
    <submittedName>
        <fullName evidence="13">Ankyrin repeat and SOCS box protein 10 like protein</fullName>
    </submittedName>
</protein>
<dbReference type="GO" id="GO:0010468">
    <property type="term" value="P:regulation of gene expression"/>
    <property type="evidence" value="ECO:0007669"/>
    <property type="project" value="TreeGrafter"/>
</dbReference>
<dbReference type="GO" id="GO:0005576">
    <property type="term" value="C:extracellular region"/>
    <property type="evidence" value="ECO:0007669"/>
    <property type="project" value="UniProtKB-SubCell"/>
</dbReference>
<keyword evidence="5" id="KW-1052">Target cell membrane</keyword>
<name>A0A8T0EPX6_ARGBR</name>
<feature type="repeat" description="ANK" evidence="12">
    <location>
        <begin position="74"/>
        <end position="106"/>
    </location>
</feature>
<dbReference type="GO" id="GO:0044231">
    <property type="term" value="C:host cell presynaptic membrane"/>
    <property type="evidence" value="ECO:0007669"/>
    <property type="project" value="UniProtKB-KW"/>
</dbReference>
<dbReference type="PANTHER" id="PTHR24124:SF14">
    <property type="entry name" value="CHROMOSOME UNDETERMINED SCAFFOLD_25, WHOLE GENOME SHOTGUN SEQUENCE"/>
    <property type="match status" value="1"/>
</dbReference>
<dbReference type="InterPro" id="IPR036770">
    <property type="entry name" value="Ankyrin_rpt-contain_sf"/>
</dbReference>
<dbReference type="Gene3D" id="1.25.40.20">
    <property type="entry name" value="Ankyrin repeat-containing domain"/>
    <property type="match status" value="2"/>
</dbReference>
<dbReference type="SMART" id="SM00248">
    <property type="entry name" value="ANK"/>
    <property type="match status" value="5"/>
</dbReference>
<dbReference type="Pfam" id="PF12796">
    <property type="entry name" value="Ank_2"/>
    <property type="match status" value="2"/>
</dbReference>
<dbReference type="SUPFAM" id="SSF48403">
    <property type="entry name" value="Ankyrin repeat"/>
    <property type="match status" value="1"/>
</dbReference>
<proteinExistence type="predicted"/>
<keyword evidence="6" id="KW-0800">Toxin</keyword>
<dbReference type="GO" id="GO:0090729">
    <property type="term" value="F:toxin activity"/>
    <property type="evidence" value="ECO:0007669"/>
    <property type="project" value="UniProtKB-KW"/>
</dbReference>
<evidence type="ECO:0000256" key="6">
    <source>
        <dbReference type="ARBA" id="ARBA00022656"/>
    </source>
</evidence>
<comment type="subcellular location">
    <subcellularLocation>
        <location evidence="2">Secreted</location>
    </subcellularLocation>
    <subcellularLocation>
        <location evidence="1">Target cell membrane</location>
    </subcellularLocation>
</comment>
<evidence type="ECO:0000256" key="2">
    <source>
        <dbReference type="ARBA" id="ARBA00004613"/>
    </source>
</evidence>
<evidence type="ECO:0000256" key="11">
    <source>
        <dbReference type="ARBA" id="ARBA00023298"/>
    </source>
</evidence>
<sequence length="274" mass="30942">MSLLHDLIIANDFTTLRDLLRAGVNPNTADERGKTPLHIAVCKKGENIQEFEHNLQVVRELIYFGADVNRTDNFGDTPLHFAVCFRNYKMMEILLKCNAGIDIQNRQGNTAMHYAIDNCKLLHLAIPTKIPGDGKHTDLKAVKLLMNYHADINLSNSLSETPLICAVKVPNLQIVQALLEGGALHSLSDFRGNGPLHYSLDRTQIHTKIVNELLRYGSNHASKNKRSQSPVDVYLKRLHNASPTEQEKAGYLFKLFVFRKNNFNITQSVYEIHS</sequence>
<keyword evidence="11" id="KW-0472">Membrane</keyword>
<evidence type="ECO:0000313" key="13">
    <source>
        <dbReference type="EMBL" id="KAF8774229.1"/>
    </source>
</evidence>
<dbReference type="GO" id="GO:0044218">
    <property type="term" value="C:other organism cell membrane"/>
    <property type="evidence" value="ECO:0007669"/>
    <property type="project" value="UniProtKB-KW"/>
</dbReference>
<keyword evidence="10 12" id="KW-0040">ANK repeat</keyword>
<evidence type="ECO:0000256" key="8">
    <source>
        <dbReference type="ARBA" id="ARBA00022737"/>
    </source>
</evidence>
<evidence type="ECO:0000256" key="10">
    <source>
        <dbReference type="ARBA" id="ARBA00023043"/>
    </source>
</evidence>
<evidence type="ECO:0000256" key="3">
    <source>
        <dbReference type="ARBA" id="ARBA00022483"/>
    </source>
</evidence>
<comment type="caution">
    <text evidence="13">The sequence shown here is derived from an EMBL/GenBank/DDBJ whole genome shotgun (WGS) entry which is preliminary data.</text>
</comment>
<evidence type="ECO:0000256" key="5">
    <source>
        <dbReference type="ARBA" id="ARBA00022537"/>
    </source>
</evidence>
<keyword evidence="8" id="KW-0677">Repeat</keyword>
<reference evidence="13" key="1">
    <citation type="journal article" date="2020" name="bioRxiv">
        <title>Chromosome-level reference genome of the European wasp spider Argiope bruennichi: a resource for studies on range expansion and evolutionary adaptation.</title>
        <authorList>
            <person name="Sheffer M.M."/>
            <person name="Hoppe A."/>
            <person name="Krehenwinkel H."/>
            <person name="Uhl G."/>
            <person name="Kuss A.W."/>
            <person name="Jensen L."/>
            <person name="Jensen C."/>
            <person name="Gillespie R.G."/>
            <person name="Hoff K.J."/>
            <person name="Prost S."/>
        </authorList>
    </citation>
    <scope>NUCLEOTIDE SEQUENCE</scope>
</reference>
<dbReference type="GO" id="GO:0006887">
    <property type="term" value="P:exocytosis"/>
    <property type="evidence" value="ECO:0007669"/>
    <property type="project" value="UniProtKB-KW"/>
</dbReference>
<dbReference type="AlphaFoldDB" id="A0A8T0EPX6"/>
<gene>
    <name evidence="13" type="ORF">HNY73_016804</name>
</gene>
<evidence type="ECO:0000256" key="12">
    <source>
        <dbReference type="PROSITE-ProRule" id="PRU00023"/>
    </source>
</evidence>
<evidence type="ECO:0000256" key="7">
    <source>
        <dbReference type="ARBA" id="ARBA00022699"/>
    </source>
</evidence>
<evidence type="ECO:0000313" key="14">
    <source>
        <dbReference type="Proteomes" id="UP000807504"/>
    </source>
</evidence>
<keyword evidence="14" id="KW-1185">Reference proteome</keyword>
<keyword evidence="3" id="KW-0268">Exocytosis</keyword>
<dbReference type="GO" id="GO:0005634">
    <property type="term" value="C:nucleus"/>
    <property type="evidence" value="ECO:0007669"/>
    <property type="project" value="TreeGrafter"/>
</dbReference>
<organism evidence="13 14">
    <name type="scientific">Argiope bruennichi</name>
    <name type="common">Wasp spider</name>
    <name type="synonym">Aranea bruennichi</name>
    <dbReference type="NCBI Taxonomy" id="94029"/>
    <lineage>
        <taxon>Eukaryota</taxon>
        <taxon>Metazoa</taxon>
        <taxon>Ecdysozoa</taxon>
        <taxon>Arthropoda</taxon>
        <taxon>Chelicerata</taxon>
        <taxon>Arachnida</taxon>
        <taxon>Araneae</taxon>
        <taxon>Araneomorphae</taxon>
        <taxon>Entelegynae</taxon>
        <taxon>Araneoidea</taxon>
        <taxon>Araneidae</taxon>
        <taxon>Argiope</taxon>
    </lineage>
</organism>
<feature type="repeat" description="ANK" evidence="12">
    <location>
        <begin position="32"/>
        <end position="73"/>
    </location>
</feature>
<keyword evidence="4" id="KW-0964">Secreted</keyword>
<reference evidence="13" key="2">
    <citation type="submission" date="2020-06" db="EMBL/GenBank/DDBJ databases">
        <authorList>
            <person name="Sheffer M."/>
        </authorList>
    </citation>
    <scope>NUCLEOTIDE SEQUENCE</scope>
</reference>
<dbReference type="PANTHER" id="PTHR24124">
    <property type="entry name" value="ANKYRIN REPEAT FAMILY A"/>
    <property type="match status" value="1"/>
</dbReference>
<dbReference type="EMBL" id="JABXBU010002227">
    <property type="protein sequence ID" value="KAF8774229.1"/>
    <property type="molecule type" value="Genomic_DNA"/>
</dbReference>
<dbReference type="InterPro" id="IPR002110">
    <property type="entry name" value="Ankyrin_rpt"/>
</dbReference>
<evidence type="ECO:0000256" key="1">
    <source>
        <dbReference type="ARBA" id="ARBA00004175"/>
    </source>
</evidence>
<keyword evidence="9" id="KW-0638">Presynaptic neurotoxin</keyword>
<keyword evidence="11" id="KW-1053">Target membrane</keyword>
<evidence type="ECO:0000256" key="4">
    <source>
        <dbReference type="ARBA" id="ARBA00022525"/>
    </source>
</evidence>
<dbReference type="Proteomes" id="UP000807504">
    <property type="component" value="Unassembled WGS sequence"/>
</dbReference>
<dbReference type="PROSITE" id="PS50088">
    <property type="entry name" value="ANK_REPEAT"/>
    <property type="match status" value="3"/>
</dbReference>
<feature type="repeat" description="ANK" evidence="12">
    <location>
        <begin position="191"/>
        <end position="225"/>
    </location>
</feature>
<evidence type="ECO:0000256" key="9">
    <source>
        <dbReference type="ARBA" id="ARBA00023028"/>
    </source>
</evidence>
<keyword evidence="7" id="KW-0528">Neurotoxin</keyword>
<dbReference type="Pfam" id="PF13637">
    <property type="entry name" value="Ank_4"/>
    <property type="match status" value="1"/>
</dbReference>
<accession>A0A8T0EPX6</accession>